<dbReference type="EMBL" id="WCTM01000013">
    <property type="protein sequence ID" value="KAB4238592.1"/>
    <property type="molecule type" value="Genomic_DNA"/>
</dbReference>
<evidence type="ECO:0000313" key="1">
    <source>
        <dbReference type="EMBL" id="KAB4238592.1"/>
    </source>
</evidence>
<reference evidence="1 2" key="1">
    <citation type="journal article" date="2019" name="Nat. Med.">
        <title>A library of human gut bacterial isolates paired with longitudinal multiomics data enables mechanistic microbiome research.</title>
        <authorList>
            <person name="Poyet M."/>
            <person name="Groussin M."/>
            <person name="Gibbons S.M."/>
            <person name="Avila-Pacheco J."/>
            <person name="Jiang X."/>
            <person name="Kearney S.M."/>
            <person name="Perrotta A.R."/>
            <person name="Berdy B."/>
            <person name="Zhao S."/>
            <person name="Lieberman T.D."/>
            <person name="Swanson P.K."/>
            <person name="Smith M."/>
            <person name="Roesemann S."/>
            <person name="Alexander J.E."/>
            <person name="Rich S.A."/>
            <person name="Livny J."/>
            <person name="Vlamakis H."/>
            <person name="Clish C."/>
            <person name="Bullock K."/>
            <person name="Deik A."/>
            <person name="Scott J."/>
            <person name="Pierce K.A."/>
            <person name="Xavier R.J."/>
            <person name="Alm E.J."/>
        </authorList>
    </citation>
    <scope>NUCLEOTIDE SEQUENCE [LARGE SCALE GENOMIC DNA]</scope>
    <source>
        <strain evidence="1 2">BIOML-A6</strain>
    </source>
</reference>
<protein>
    <submittedName>
        <fullName evidence="1">Uncharacterized protein</fullName>
    </submittedName>
</protein>
<comment type="caution">
    <text evidence="1">The sequence shown here is derived from an EMBL/GenBank/DDBJ whole genome shotgun (WGS) entry which is preliminary data.</text>
</comment>
<name>A0A7J5I273_BACUN</name>
<sequence length="308" mass="35629">MLDFNNADGALALLNLIKAEYRSASDRFHYMLSQNPEWIPAQVMIITLHELAHHRFKKDRQLYRLFVNDAKDFLQSRSFNISKDYMPNADFKAAGINIEETREFTEEIYDAVIEDDLEDEAFLEELAADSFVFNHFSQSLSGCGVNQAIASSMALSGGCVFFLEYANRTNKLFITPINENKKERVRHNFITTIVDSVNSRIRAIYQDFHINKFFAAENIDDDSKMLYSTLVGVPLSNFNESLDVEFMKSLQPFQDILNDGCQIDFDENKLKFIRQEAETFEDTIIRSILHELDKKSTFSTLQSNEKKR</sequence>
<evidence type="ECO:0000313" key="2">
    <source>
        <dbReference type="Proteomes" id="UP000431575"/>
    </source>
</evidence>
<dbReference type="RefSeq" id="WP_130081546.1">
    <property type="nucleotide sequence ID" value="NZ_RCXX01000013.1"/>
</dbReference>
<dbReference type="AlphaFoldDB" id="A0A7J5I273"/>
<gene>
    <name evidence="1" type="ORF">GAP41_17950</name>
</gene>
<accession>A0A7J5I273</accession>
<proteinExistence type="predicted"/>
<organism evidence="1 2">
    <name type="scientific">Bacteroides uniformis</name>
    <dbReference type="NCBI Taxonomy" id="820"/>
    <lineage>
        <taxon>Bacteria</taxon>
        <taxon>Pseudomonadati</taxon>
        <taxon>Bacteroidota</taxon>
        <taxon>Bacteroidia</taxon>
        <taxon>Bacteroidales</taxon>
        <taxon>Bacteroidaceae</taxon>
        <taxon>Bacteroides</taxon>
    </lineage>
</organism>
<dbReference type="Proteomes" id="UP000431575">
    <property type="component" value="Unassembled WGS sequence"/>
</dbReference>